<evidence type="ECO:0000313" key="2">
    <source>
        <dbReference type="Proteomes" id="UP000814033"/>
    </source>
</evidence>
<organism evidence="1 2">
    <name type="scientific">Auriscalpium vulgare</name>
    <dbReference type="NCBI Taxonomy" id="40419"/>
    <lineage>
        <taxon>Eukaryota</taxon>
        <taxon>Fungi</taxon>
        <taxon>Dikarya</taxon>
        <taxon>Basidiomycota</taxon>
        <taxon>Agaricomycotina</taxon>
        <taxon>Agaricomycetes</taxon>
        <taxon>Russulales</taxon>
        <taxon>Auriscalpiaceae</taxon>
        <taxon>Auriscalpium</taxon>
    </lineage>
</organism>
<name>A0ACB8SCJ0_9AGAM</name>
<keyword evidence="2" id="KW-1185">Reference proteome</keyword>
<proteinExistence type="predicted"/>
<reference evidence="1" key="1">
    <citation type="submission" date="2021-02" db="EMBL/GenBank/DDBJ databases">
        <authorList>
            <consortium name="DOE Joint Genome Institute"/>
            <person name="Ahrendt S."/>
            <person name="Looney B.P."/>
            <person name="Miyauchi S."/>
            <person name="Morin E."/>
            <person name="Drula E."/>
            <person name="Courty P.E."/>
            <person name="Chicoki N."/>
            <person name="Fauchery L."/>
            <person name="Kohler A."/>
            <person name="Kuo A."/>
            <person name="Labutti K."/>
            <person name="Pangilinan J."/>
            <person name="Lipzen A."/>
            <person name="Riley R."/>
            <person name="Andreopoulos W."/>
            <person name="He G."/>
            <person name="Johnson J."/>
            <person name="Barry K.W."/>
            <person name="Grigoriev I.V."/>
            <person name="Nagy L."/>
            <person name="Hibbett D."/>
            <person name="Henrissat B."/>
            <person name="Matheny P.B."/>
            <person name="Labbe J."/>
            <person name="Martin F."/>
        </authorList>
    </citation>
    <scope>NUCLEOTIDE SEQUENCE</scope>
    <source>
        <strain evidence="1">FP105234-sp</strain>
    </source>
</reference>
<dbReference type="EMBL" id="MU275839">
    <property type="protein sequence ID" value="KAI0053543.1"/>
    <property type="molecule type" value="Genomic_DNA"/>
</dbReference>
<comment type="caution">
    <text evidence="1">The sequence shown here is derived from an EMBL/GenBank/DDBJ whole genome shotgun (WGS) entry which is preliminary data.</text>
</comment>
<accession>A0ACB8SCJ0</accession>
<sequence>MQYCLDRSHSSCSHVWRAIRSFRDHAIVSFVREYFTVTYRYASVWLNILLTLALTILWSLLRRWVMGVGDKKAAGATDAFIACSHSDRHRVTSDITRATTWPTHAHASDSPSPVKRV</sequence>
<protein>
    <submittedName>
        <fullName evidence="1">Uncharacterized protein</fullName>
    </submittedName>
</protein>
<reference evidence="1" key="2">
    <citation type="journal article" date="2022" name="New Phytol.">
        <title>Evolutionary transition to the ectomycorrhizal habit in the genomes of a hyperdiverse lineage of mushroom-forming fungi.</title>
        <authorList>
            <person name="Looney B."/>
            <person name="Miyauchi S."/>
            <person name="Morin E."/>
            <person name="Drula E."/>
            <person name="Courty P.E."/>
            <person name="Kohler A."/>
            <person name="Kuo A."/>
            <person name="LaButti K."/>
            <person name="Pangilinan J."/>
            <person name="Lipzen A."/>
            <person name="Riley R."/>
            <person name="Andreopoulos W."/>
            <person name="He G."/>
            <person name="Johnson J."/>
            <person name="Nolan M."/>
            <person name="Tritt A."/>
            <person name="Barry K.W."/>
            <person name="Grigoriev I.V."/>
            <person name="Nagy L.G."/>
            <person name="Hibbett D."/>
            <person name="Henrissat B."/>
            <person name="Matheny P.B."/>
            <person name="Labbe J."/>
            <person name="Martin F.M."/>
        </authorList>
    </citation>
    <scope>NUCLEOTIDE SEQUENCE</scope>
    <source>
        <strain evidence="1">FP105234-sp</strain>
    </source>
</reference>
<dbReference type="Proteomes" id="UP000814033">
    <property type="component" value="Unassembled WGS sequence"/>
</dbReference>
<gene>
    <name evidence="1" type="ORF">FA95DRAFT_451658</name>
</gene>
<evidence type="ECO:0000313" key="1">
    <source>
        <dbReference type="EMBL" id="KAI0053543.1"/>
    </source>
</evidence>